<keyword evidence="1" id="KW-0812">Transmembrane</keyword>
<feature type="transmembrane region" description="Helical" evidence="1">
    <location>
        <begin position="199"/>
        <end position="219"/>
    </location>
</feature>
<keyword evidence="3" id="KW-1185">Reference proteome</keyword>
<comment type="caution">
    <text evidence="2">The sequence shown here is derived from an EMBL/GenBank/DDBJ whole genome shotgun (WGS) entry which is preliminary data.</text>
</comment>
<feature type="transmembrane region" description="Helical" evidence="1">
    <location>
        <begin position="225"/>
        <end position="245"/>
    </location>
</feature>
<feature type="transmembrane region" description="Helical" evidence="1">
    <location>
        <begin position="266"/>
        <end position="288"/>
    </location>
</feature>
<keyword evidence="1" id="KW-1133">Transmembrane helix</keyword>
<dbReference type="RefSeq" id="WP_377337150.1">
    <property type="nucleotide sequence ID" value="NZ_JBHLUE010000004.1"/>
</dbReference>
<dbReference type="PANTHER" id="PTHR36840:SF1">
    <property type="entry name" value="BLL5714 PROTEIN"/>
    <property type="match status" value="1"/>
</dbReference>
<evidence type="ECO:0000313" key="2">
    <source>
        <dbReference type="EMBL" id="MFC0564206.1"/>
    </source>
</evidence>
<dbReference type="Pfam" id="PF06772">
    <property type="entry name" value="LtrA"/>
    <property type="match status" value="1"/>
</dbReference>
<feature type="transmembrane region" description="Helical" evidence="1">
    <location>
        <begin position="134"/>
        <end position="152"/>
    </location>
</feature>
<name>A0ABV6NTW0_9ACTN</name>
<accession>A0ABV6NTW0</accession>
<feature type="transmembrane region" description="Helical" evidence="1">
    <location>
        <begin position="300"/>
        <end position="321"/>
    </location>
</feature>
<keyword evidence="1" id="KW-0472">Membrane</keyword>
<feature type="transmembrane region" description="Helical" evidence="1">
    <location>
        <begin position="75"/>
        <end position="95"/>
    </location>
</feature>
<feature type="transmembrane region" description="Helical" evidence="1">
    <location>
        <begin position="101"/>
        <end position="122"/>
    </location>
</feature>
<dbReference type="PANTHER" id="PTHR36840">
    <property type="entry name" value="BLL5714 PROTEIN"/>
    <property type="match status" value="1"/>
</dbReference>
<evidence type="ECO:0000256" key="1">
    <source>
        <dbReference type="SAM" id="Phobius"/>
    </source>
</evidence>
<dbReference type="EMBL" id="JBHLUE010000004">
    <property type="protein sequence ID" value="MFC0564206.1"/>
    <property type="molecule type" value="Genomic_DNA"/>
</dbReference>
<gene>
    <name evidence="2" type="ORF">ACFFHU_08510</name>
</gene>
<proteinExistence type="predicted"/>
<feature type="transmembrane region" description="Helical" evidence="1">
    <location>
        <begin position="333"/>
        <end position="351"/>
    </location>
</feature>
<organism evidence="2 3">
    <name type="scientific">Plantactinospora siamensis</name>
    <dbReference type="NCBI Taxonomy" id="555372"/>
    <lineage>
        <taxon>Bacteria</taxon>
        <taxon>Bacillati</taxon>
        <taxon>Actinomycetota</taxon>
        <taxon>Actinomycetes</taxon>
        <taxon>Micromonosporales</taxon>
        <taxon>Micromonosporaceae</taxon>
        <taxon>Plantactinospora</taxon>
    </lineage>
</organism>
<dbReference type="InterPro" id="IPR010640">
    <property type="entry name" value="Low_temperature_requirement_A"/>
</dbReference>
<feature type="transmembrane region" description="Helical" evidence="1">
    <location>
        <begin position="158"/>
        <end position="178"/>
    </location>
</feature>
<feature type="transmembrane region" description="Helical" evidence="1">
    <location>
        <begin position="42"/>
        <end position="63"/>
    </location>
</feature>
<feature type="transmembrane region" description="Helical" evidence="1">
    <location>
        <begin position="12"/>
        <end position="30"/>
    </location>
</feature>
<protein>
    <submittedName>
        <fullName evidence="2">Low temperature requirement protein A</fullName>
    </submittedName>
</protein>
<reference evidence="2 3" key="1">
    <citation type="submission" date="2024-09" db="EMBL/GenBank/DDBJ databases">
        <authorList>
            <person name="Sun Q."/>
            <person name="Mori K."/>
        </authorList>
    </citation>
    <scope>NUCLEOTIDE SEQUENCE [LARGE SCALE GENOMIC DNA]</scope>
    <source>
        <strain evidence="2 3">TBRC 2205</strain>
    </source>
</reference>
<sequence>MPRAPDGPPRTTLLELFFDLVFVVSLALISEGLGRDTSWGGALHALVLLMATWWVWLVTTLVTDYYDPRRPPMQGLTIAVTLGSLLMAAAIPGAFGLHGAVFAGAYVAIHLGRGCYLIPLLRGQRHSRERAIRVFIWFAVSAVPWLAGGFAAGDWRPALWLVALAVDYAGAKLGYPVPRMGRPPIQRYAVIAEHLAERYQQFFIIALGDAVLITGIALSRTDFDLGEVAAFVLAFLITTLLWRIYVHRAGETLSPAIERSPQPERFVATAPVTQLVMVAGVVATAASFDFFITHPTQGTRTATVSIALGGPVLFLLGRARFEYEVFRRVSPNRIFGLVALPVAAPILLWFPPLATEATVAVVLAVIAVRDTVRSKGRPPEEPRPPG</sequence>
<dbReference type="Proteomes" id="UP001589894">
    <property type="component" value="Unassembled WGS sequence"/>
</dbReference>
<evidence type="ECO:0000313" key="3">
    <source>
        <dbReference type="Proteomes" id="UP001589894"/>
    </source>
</evidence>